<dbReference type="RefSeq" id="WP_173726173.1">
    <property type="nucleotide sequence ID" value="NZ_JAAIQB010000031.1"/>
</dbReference>
<gene>
    <name evidence="1" type="ORF">G5A72_14000</name>
</gene>
<sequence length="516" mass="59806">MTSLTHVCMWKNKGWERITAAEAAKLHPIGGVSANSGLFMCELCGQYVSLTNGSCRDRYFKHSRSEKNKDCPERVLGTHASMTYDFSDHELPMRIKNITRKNFEFELGFIPVPYNLNSKQMKIIITSKGYEENKYIYSGERLNIDGITYLSIGENPSTEFIVNVEGVKDDIYKFWPRKNNGIISSGTVFDANTGRKMVYDADVIIGKKYFILCINKIDDSQSEHVSIKEISCKEILSENWKIFEVVANDYSEESAKFFLKYHCRLTESPIDIQQIWPIYIENKYVIKHNQRNMFLHIKGNASNIVAFPETYKQKFDCYDETILKIECNSRQQLISAGRTKALNYAYFWKEELDGLGDNAKAQITDIRGNFIDSEQMNTLPENGKVLIKTQYDGFVEIIKNDKIVDKRLINEDRRVEIAQITWGTQISIFVGLDLIKKIKFMKVNTQTSNNENSILEKLNSFSGKKIKVSHTIGSLAARLDEYPKIKMWLYKRIRENSINEQAYKYLIFIIERKVRN</sequence>
<dbReference type="Proteomes" id="UP001644750">
    <property type="component" value="Unassembled WGS sequence"/>
</dbReference>
<organism evidence="1 2">
    <name type="scientific">Anaerostipes hadrus</name>
    <dbReference type="NCBI Taxonomy" id="649756"/>
    <lineage>
        <taxon>Bacteria</taxon>
        <taxon>Bacillati</taxon>
        <taxon>Bacillota</taxon>
        <taxon>Clostridia</taxon>
        <taxon>Lachnospirales</taxon>
        <taxon>Lachnospiraceae</taxon>
        <taxon>Anaerostipes</taxon>
    </lineage>
</organism>
<proteinExistence type="predicted"/>
<comment type="caution">
    <text evidence="1">The sequence shown here is derived from an EMBL/GenBank/DDBJ whole genome shotgun (WGS) entry which is preliminary data.</text>
</comment>
<keyword evidence="2" id="KW-1185">Reference proteome</keyword>
<dbReference type="EMBL" id="JAAITB010000037">
    <property type="protein sequence ID" value="NSJ80670.1"/>
    <property type="molecule type" value="Genomic_DNA"/>
</dbReference>
<reference evidence="1 2" key="1">
    <citation type="journal article" date="2020" name="Cell Host Microbe">
        <title>Functional and Genomic Variation between Human-Derived Isolates of Lachnospiraceae Reveals Inter- and Intra-Species Diversity.</title>
        <authorList>
            <person name="Sorbara M.T."/>
            <person name="Littmann E.R."/>
            <person name="Fontana E."/>
            <person name="Moody T.U."/>
            <person name="Kohout C.E."/>
            <person name="Gjonbalaj M."/>
            <person name="Eaton V."/>
            <person name="Seok R."/>
            <person name="Leiner I.M."/>
            <person name="Pamer E.G."/>
        </authorList>
    </citation>
    <scope>NUCLEOTIDE SEQUENCE [LARGE SCALE GENOMIC DNA]</scope>
    <source>
        <strain evidence="1 2">MSK.14.57</strain>
    </source>
</reference>
<dbReference type="CDD" id="cd00882">
    <property type="entry name" value="Ras_like_GTPase"/>
    <property type="match status" value="1"/>
</dbReference>
<accession>A0ABX2I5A1</accession>
<name>A0ABX2I5A1_ANAHA</name>
<protein>
    <submittedName>
        <fullName evidence="1">Uncharacterized protein</fullName>
    </submittedName>
</protein>
<evidence type="ECO:0000313" key="2">
    <source>
        <dbReference type="Proteomes" id="UP001644750"/>
    </source>
</evidence>
<evidence type="ECO:0000313" key="1">
    <source>
        <dbReference type="EMBL" id="NSJ80670.1"/>
    </source>
</evidence>